<name>A0AAJ4UX34_9BACT</name>
<keyword evidence="4" id="KW-1185">Reference proteome</keyword>
<dbReference type="Proteomes" id="UP000298805">
    <property type="component" value="Chromosome"/>
</dbReference>
<reference evidence="4" key="1">
    <citation type="submission" date="2018-03" db="EMBL/GenBank/DDBJ databases">
        <title>A comparative analysis of the Nautiliaceae.</title>
        <authorList>
            <person name="Grosche A."/>
            <person name="Smedile F."/>
            <person name="Vetriani C."/>
        </authorList>
    </citation>
    <scope>NUCLEOTIDE SEQUENCE [LARGE SCALE GENOMIC DNA]</scope>
    <source>
        <strain evidence="4">TB6</strain>
    </source>
</reference>
<reference evidence="2 3" key="2">
    <citation type="submission" date="2018-11" db="EMBL/GenBank/DDBJ databases">
        <title>Genomic Encyclopedia of Type Strains, Phase IV (KMG-IV): sequencing the most valuable type-strain genomes for metagenomic binning, comparative biology and taxonomic classification.</title>
        <authorList>
            <person name="Goeker M."/>
        </authorList>
    </citation>
    <scope>NUCLEOTIDE SEQUENCE [LARGE SCALE GENOMIC DNA]</scope>
    <source>
        <strain evidence="2 3">DSM 27783</strain>
    </source>
</reference>
<evidence type="ECO:0000313" key="2">
    <source>
        <dbReference type="EMBL" id="ROR38856.1"/>
    </source>
</evidence>
<organism evidence="2 3">
    <name type="scientific">Caminibacter pacificus</name>
    <dbReference type="NCBI Taxonomy" id="1424653"/>
    <lineage>
        <taxon>Bacteria</taxon>
        <taxon>Pseudomonadati</taxon>
        <taxon>Campylobacterota</taxon>
        <taxon>Epsilonproteobacteria</taxon>
        <taxon>Nautiliales</taxon>
        <taxon>Nautiliaceae</taxon>
        <taxon>Caminibacter</taxon>
    </lineage>
</organism>
<evidence type="ECO:0000313" key="1">
    <source>
        <dbReference type="EMBL" id="QCI27419.1"/>
    </source>
</evidence>
<evidence type="ECO:0000313" key="4">
    <source>
        <dbReference type="Proteomes" id="UP000298805"/>
    </source>
</evidence>
<gene>
    <name evidence="1" type="ORF">C6V80_00090</name>
    <name evidence="2" type="ORF">EDC58_1771</name>
</gene>
<protein>
    <recommendedName>
        <fullName evidence="5">Prepilin-type N-terminal cleavage/methylation domain-containing protein</fullName>
    </recommendedName>
</protein>
<evidence type="ECO:0008006" key="5">
    <source>
        <dbReference type="Google" id="ProtNLM"/>
    </source>
</evidence>
<dbReference type="Proteomes" id="UP000272781">
    <property type="component" value="Unassembled WGS sequence"/>
</dbReference>
<evidence type="ECO:0000313" key="3">
    <source>
        <dbReference type="Proteomes" id="UP000272781"/>
    </source>
</evidence>
<dbReference type="EMBL" id="CP027432">
    <property type="protein sequence ID" value="QCI27419.1"/>
    <property type="molecule type" value="Genomic_DNA"/>
</dbReference>
<dbReference type="EMBL" id="RJVK01000005">
    <property type="protein sequence ID" value="ROR38856.1"/>
    <property type="molecule type" value="Genomic_DNA"/>
</dbReference>
<sequence>MRKSFTLLEVLISTLLLAFVFVAMSNILTSLKRTESILQSKKEDKSDYLIKTLYYDIINADEINVSKTANPKIDTITLRTFNSLYKIPKPYVKWVVYKGALIRAESVDNFKENVGTIDKFAKNVKIFKIYKKDGKFLIFVNNKFFEFKGR</sequence>
<dbReference type="RefSeq" id="WP_123353148.1">
    <property type="nucleotide sequence ID" value="NZ_CP027432.2"/>
</dbReference>
<reference evidence="1" key="3">
    <citation type="submission" date="2019-06" db="EMBL/GenBank/DDBJ databases">
        <title>A comparative analysis of the Nautiliaceae.</title>
        <authorList>
            <person name="Grosche A."/>
            <person name="Smedile F."/>
            <person name="Vetriani C."/>
        </authorList>
    </citation>
    <scope>NUCLEOTIDE SEQUENCE</scope>
    <source>
        <strain evidence="1">TB6</strain>
    </source>
</reference>
<proteinExistence type="predicted"/>
<dbReference type="AlphaFoldDB" id="A0AAJ4UX34"/>
<accession>A0AAJ4UX34</accession>